<dbReference type="EMBL" id="JAGQDD010000007">
    <property type="protein sequence ID" value="MBQ0931178.1"/>
    <property type="molecule type" value="Genomic_DNA"/>
</dbReference>
<dbReference type="InterPro" id="IPR046159">
    <property type="entry name" value="DUF6161"/>
</dbReference>
<feature type="transmembrane region" description="Helical" evidence="2">
    <location>
        <begin position="280"/>
        <end position="302"/>
    </location>
</feature>
<comment type="caution">
    <text evidence="4">The sequence shown here is derived from an EMBL/GenBank/DDBJ whole genome shotgun (WGS) entry which is preliminary data.</text>
</comment>
<keyword evidence="2" id="KW-0472">Membrane</keyword>
<evidence type="ECO:0000259" key="3">
    <source>
        <dbReference type="Pfam" id="PF19658"/>
    </source>
</evidence>
<organism evidence="4 5">
    <name type="scientific">Ideonella alba</name>
    <dbReference type="NCBI Taxonomy" id="2824118"/>
    <lineage>
        <taxon>Bacteria</taxon>
        <taxon>Pseudomonadati</taxon>
        <taxon>Pseudomonadota</taxon>
        <taxon>Betaproteobacteria</taxon>
        <taxon>Burkholderiales</taxon>
        <taxon>Sphaerotilaceae</taxon>
        <taxon>Ideonella</taxon>
    </lineage>
</organism>
<sequence length="413" mass="46555">MSAQTSGVEPRPEPLFVLDLKENGGLFAPSSLEEIHNWINQEINFWSWVVGTQVGGNHDQGLRQALSQLDLARSAAGQASQFRELDPNHYRHEVAQSSERLRAAFFQCQLPHSTTPTAKRIELYRQAAGDHAASFFAAVFVPPPNGHHFQPQLLMAWRGMVEGVIERWGLLDSSPEARRASSEEVFEELRVRAQGMLDEKTLAYDKLHREYSELAASIEAADRQQKAGYDDAQTERQSDFEAQLAAHKKEMESLRRTFREDLSMKAPVTYWEAKRSQHVFFGWITGFVSFTGLVAAAIGMAWLVHDTLRSTVPNGAPETWRVGMVLIIGLFTIWALRLFVRMFLSHLHLATDAAERVVMTQTYLSLLEGDRLDSGEDRKLILQALFRPTSDGIVKDEGIPPSALEFLSRQPKP</sequence>
<feature type="coiled-coil region" evidence="1">
    <location>
        <begin position="204"/>
        <end position="257"/>
    </location>
</feature>
<evidence type="ECO:0000313" key="5">
    <source>
        <dbReference type="Proteomes" id="UP000676246"/>
    </source>
</evidence>
<feature type="domain" description="DUF6161" evidence="3">
    <location>
        <begin position="210"/>
        <end position="397"/>
    </location>
</feature>
<keyword evidence="2" id="KW-1133">Transmembrane helix</keyword>
<gene>
    <name evidence="4" type="ORF">KAK03_11835</name>
</gene>
<dbReference type="RefSeq" id="WP_210854160.1">
    <property type="nucleotide sequence ID" value="NZ_JAGQDD010000007.1"/>
</dbReference>
<protein>
    <recommendedName>
        <fullName evidence="3">DUF6161 domain-containing protein</fullName>
    </recommendedName>
</protein>
<feature type="transmembrane region" description="Helical" evidence="2">
    <location>
        <begin position="322"/>
        <end position="340"/>
    </location>
</feature>
<keyword evidence="2" id="KW-0812">Transmembrane</keyword>
<keyword evidence="1" id="KW-0175">Coiled coil</keyword>
<dbReference type="AlphaFoldDB" id="A0A940YBK5"/>
<reference evidence="4 5" key="1">
    <citation type="submission" date="2021-04" db="EMBL/GenBank/DDBJ databases">
        <title>The genome sequence of Ideonella sp. 3Y2.</title>
        <authorList>
            <person name="Liu Y."/>
        </authorList>
    </citation>
    <scope>NUCLEOTIDE SEQUENCE [LARGE SCALE GENOMIC DNA]</scope>
    <source>
        <strain evidence="4 5">3Y2</strain>
    </source>
</reference>
<evidence type="ECO:0000256" key="2">
    <source>
        <dbReference type="SAM" id="Phobius"/>
    </source>
</evidence>
<keyword evidence="5" id="KW-1185">Reference proteome</keyword>
<accession>A0A940YBK5</accession>
<evidence type="ECO:0000313" key="4">
    <source>
        <dbReference type="EMBL" id="MBQ0931178.1"/>
    </source>
</evidence>
<evidence type="ECO:0000256" key="1">
    <source>
        <dbReference type="SAM" id="Coils"/>
    </source>
</evidence>
<dbReference type="Proteomes" id="UP000676246">
    <property type="component" value="Unassembled WGS sequence"/>
</dbReference>
<proteinExistence type="predicted"/>
<name>A0A940YBK5_9BURK</name>
<dbReference type="Pfam" id="PF19658">
    <property type="entry name" value="DUF6161"/>
    <property type="match status" value="1"/>
</dbReference>